<dbReference type="GO" id="GO:0031507">
    <property type="term" value="P:heterochromatin formation"/>
    <property type="evidence" value="ECO:0007669"/>
    <property type="project" value="InterPro"/>
</dbReference>
<reference evidence="5 6" key="1">
    <citation type="journal article" date="2017" name="Plant Biotechnol. J.">
        <title>A comprehensive draft genome sequence for lupin (Lupinus angustifolius), an emerging health food: insights into plant-microbe interactions and legume evolution.</title>
        <authorList>
            <person name="Hane J.K."/>
            <person name="Ming Y."/>
            <person name="Kamphuis L.G."/>
            <person name="Nelson M.N."/>
            <person name="Garg G."/>
            <person name="Atkins C.A."/>
            <person name="Bayer P.E."/>
            <person name="Bravo A."/>
            <person name="Bringans S."/>
            <person name="Cannon S."/>
            <person name="Edwards D."/>
            <person name="Foley R."/>
            <person name="Gao L.L."/>
            <person name="Harrison M.J."/>
            <person name="Huang W."/>
            <person name="Hurgobin B."/>
            <person name="Li S."/>
            <person name="Liu C.W."/>
            <person name="McGrath A."/>
            <person name="Morahan G."/>
            <person name="Murray J."/>
            <person name="Weller J."/>
            <person name="Jian J."/>
            <person name="Singh K.B."/>
        </authorList>
    </citation>
    <scope>NUCLEOTIDE SEQUENCE [LARGE SCALE GENOMIC DNA]</scope>
    <source>
        <strain evidence="6">cv. Tanjil</strain>
        <tissue evidence="5">Whole plant</tissue>
    </source>
</reference>
<dbReference type="InterPro" id="IPR000953">
    <property type="entry name" value="Chromo/chromo_shadow_dom"/>
</dbReference>
<evidence type="ECO:0000313" key="6">
    <source>
        <dbReference type="Proteomes" id="UP000188354"/>
    </source>
</evidence>
<feature type="region of interest" description="Disordered" evidence="3">
    <location>
        <begin position="17"/>
        <end position="74"/>
    </location>
</feature>
<proteinExistence type="predicted"/>
<dbReference type="KEGG" id="lang:109363550"/>
<protein>
    <recommendedName>
        <fullName evidence="4">Chromo domain-containing protein</fullName>
    </recommendedName>
</protein>
<dbReference type="PANTHER" id="PTHR47240">
    <property type="entry name" value="CHROMO DOMAIN-CONTAINING PROTEIN LHP1"/>
    <property type="match status" value="1"/>
</dbReference>
<organism evidence="5 6">
    <name type="scientific">Lupinus angustifolius</name>
    <name type="common">Narrow-leaved blue lupine</name>
    <dbReference type="NCBI Taxonomy" id="3871"/>
    <lineage>
        <taxon>Eukaryota</taxon>
        <taxon>Viridiplantae</taxon>
        <taxon>Streptophyta</taxon>
        <taxon>Embryophyta</taxon>
        <taxon>Tracheophyta</taxon>
        <taxon>Spermatophyta</taxon>
        <taxon>Magnoliopsida</taxon>
        <taxon>eudicotyledons</taxon>
        <taxon>Gunneridae</taxon>
        <taxon>Pentapetalae</taxon>
        <taxon>rosids</taxon>
        <taxon>fabids</taxon>
        <taxon>Fabales</taxon>
        <taxon>Fabaceae</taxon>
        <taxon>Papilionoideae</taxon>
        <taxon>50 kb inversion clade</taxon>
        <taxon>genistoids sensu lato</taxon>
        <taxon>core genistoids</taxon>
        <taxon>Genisteae</taxon>
        <taxon>Lupinus</taxon>
    </lineage>
</organism>
<feature type="compositionally biased region" description="Basic and acidic residues" evidence="3">
    <location>
        <begin position="225"/>
        <end position="234"/>
    </location>
</feature>
<dbReference type="InterPro" id="IPR044251">
    <property type="entry name" value="LHP1-like"/>
</dbReference>
<feature type="compositionally biased region" description="Acidic residues" evidence="3">
    <location>
        <begin position="47"/>
        <end position="59"/>
    </location>
</feature>
<dbReference type="Gene3D" id="2.40.50.40">
    <property type="match status" value="1"/>
</dbReference>
<evidence type="ECO:0000313" key="5">
    <source>
        <dbReference type="EMBL" id="OIW17642.1"/>
    </source>
</evidence>
<dbReference type="CDD" id="cd00024">
    <property type="entry name" value="CD_CSD"/>
    <property type="match status" value="1"/>
</dbReference>
<dbReference type="SUPFAM" id="SSF54160">
    <property type="entry name" value="Chromo domain-like"/>
    <property type="match status" value="1"/>
</dbReference>
<sequence length="409" mass="45324">MEDFEIRKMMLEANKNVPVAVDDEFLEKENTQMEKEKEDEEHVKNSEEEEEDGDDDDDLVGNGKGPGPVSDDSLMFPVQSIRRKRVRKGQVQYLVKWLGWPESANTWEPPENLSNVPDIIEAFEQSSGSGKQRKRRQTNVFHNAQLKKRQERSNTPYSLRCVTDTTADNHTPSAPLNDLNLTDHCAFPQPVLFADVSENKDDGSSIGKAKVCNGSGSSNLTELSKGNDESDYDPKLSELKAATTNGHGADKPVVQCQEGKVAADSDQIDGQSKGVSVEQVQSDQSRGVRRKKSCSAKKLKEDSHAGDPVTAEKPIGTSASTFEPARTGTADHEGNNSKKKTVPVQPLCNIIKILRPLGCSPTASAENLCVTFMALRSDGTEVIVDNRYLKSHYPQLLIQYYEQRIRYNP</sequence>
<dbReference type="PROSITE" id="PS00598">
    <property type="entry name" value="CHROMO_1"/>
    <property type="match status" value="1"/>
</dbReference>
<dbReference type="InterPro" id="IPR023780">
    <property type="entry name" value="Chromo_domain"/>
</dbReference>
<dbReference type="SMART" id="SM00298">
    <property type="entry name" value="CHROMO"/>
    <property type="match status" value="1"/>
</dbReference>
<dbReference type="PROSITE" id="PS50013">
    <property type="entry name" value="CHROMO_2"/>
    <property type="match status" value="1"/>
</dbReference>
<dbReference type="AlphaFoldDB" id="A0A4P1RTQ8"/>
<dbReference type="PANTHER" id="PTHR47240:SF2">
    <property type="entry name" value="CHROMO DOMAIN-CONTAINING PROTEIN LHP1"/>
    <property type="match status" value="1"/>
</dbReference>
<dbReference type="Proteomes" id="UP000188354">
    <property type="component" value="Chromosome LG01"/>
</dbReference>
<feature type="compositionally biased region" description="Polar residues" evidence="3">
    <location>
        <begin position="268"/>
        <end position="285"/>
    </location>
</feature>
<gene>
    <name evidence="5" type="ORF">TanjilG_28992</name>
</gene>
<dbReference type="Gramene" id="OIW17642">
    <property type="protein sequence ID" value="OIW17642"/>
    <property type="gene ID" value="TanjilG_28992"/>
</dbReference>
<feature type="compositionally biased region" description="Polar residues" evidence="3">
    <location>
        <begin position="214"/>
        <end position="224"/>
    </location>
</feature>
<feature type="compositionally biased region" description="Basic residues" evidence="3">
    <location>
        <begin position="287"/>
        <end position="297"/>
    </location>
</feature>
<accession>A0A4P1RTQ8</accession>
<feature type="compositionally biased region" description="Basic and acidic residues" evidence="3">
    <location>
        <begin position="27"/>
        <end position="46"/>
    </location>
</feature>
<dbReference type="SMART" id="SM00300">
    <property type="entry name" value="ChSh"/>
    <property type="match status" value="1"/>
</dbReference>
<dbReference type="InterPro" id="IPR008251">
    <property type="entry name" value="Chromo_shadow_dom"/>
</dbReference>
<dbReference type="EMBL" id="CM007361">
    <property type="protein sequence ID" value="OIW17642.1"/>
    <property type="molecule type" value="Genomic_DNA"/>
</dbReference>
<feature type="region of interest" description="Disordered" evidence="3">
    <location>
        <begin position="259"/>
        <end position="341"/>
    </location>
</feature>
<name>A0A4P1RTQ8_LUPAN</name>
<dbReference type="GO" id="GO:0005634">
    <property type="term" value="C:nucleus"/>
    <property type="evidence" value="ECO:0007669"/>
    <property type="project" value="UniProtKB-SubCell"/>
</dbReference>
<evidence type="ECO:0000256" key="3">
    <source>
        <dbReference type="SAM" id="MobiDB-lite"/>
    </source>
</evidence>
<evidence type="ECO:0000256" key="1">
    <source>
        <dbReference type="ARBA" id="ARBA00004123"/>
    </source>
</evidence>
<keyword evidence="2" id="KW-0539">Nucleus</keyword>
<dbReference type="OrthoDB" id="1918685at2759"/>
<dbReference type="STRING" id="3871.A0A4P1RTQ8"/>
<dbReference type="GO" id="GO:0000792">
    <property type="term" value="C:heterochromatin"/>
    <property type="evidence" value="ECO:0007669"/>
    <property type="project" value="UniProtKB-ARBA"/>
</dbReference>
<evidence type="ECO:0000256" key="2">
    <source>
        <dbReference type="ARBA" id="ARBA00023242"/>
    </source>
</evidence>
<feature type="domain" description="Chromo" evidence="4">
    <location>
        <begin position="76"/>
        <end position="135"/>
    </location>
</feature>
<dbReference type="Pfam" id="PF00385">
    <property type="entry name" value="Chromo"/>
    <property type="match status" value="1"/>
</dbReference>
<comment type="subcellular location">
    <subcellularLocation>
        <location evidence="1">Nucleus</location>
    </subcellularLocation>
</comment>
<feature type="region of interest" description="Disordered" evidence="3">
    <location>
        <begin position="198"/>
        <end position="234"/>
    </location>
</feature>
<dbReference type="InterPro" id="IPR016197">
    <property type="entry name" value="Chromo-like_dom_sf"/>
</dbReference>
<evidence type="ECO:0000259" key="4">
    <source>
        <dbReference type="PROSITE" id="PS50013"/>
    </source>
</evidence>
<keyword evidence="6" id="KW-1185">Reference proteome</keyword>
<dbReference type="InterPro" id="IPR023779">
    <property type="entry name" value="Chromodomain_CS"/>
</dbReference>